<evidence type="ECO:0000256" key="1">
    <source>
        <dbReference type="ARBA" id="ARBA00010990"/>
    </source>
</evidence>
<dbReference type="InterPro" id="IPR055066">
    <property type="entry name" value="AASDHPPT_N"/>
</dbReference>
<dbReference type="PANTHER" id="PTHR12215:SF10">
    <property type="entry name" value="L-AMINOADIPATE-SEMIALDEHYDE DEHYDROGENASE-PHOSPHOPANTETHEINYL TRANSFERASE"/>
    <property type="match status" value="1"/>
</dbReference>
<sequence>MLELYLANILNMNKANYQRLYSVMDDFIKVKVDEMRKYEDRQRTILGNFLVKYFIAKKVNANIEDIKLEEDEFGKKKIVNHVGYCFNISHSGEWVFIGIAESEIGVDVEKIESLDFLNIASYFSKEEKEYLTKLDSKVLEMEFFRIWTAKESYIKYKGLGMVIPLESFSVPISENENFVKTLYEKESKEAFVTSSKINEEYYISVCANSAMEQLELIYLDLKNEIGLSDYFSSMNDG</sequence>
<dbReference type="GO" id="GO:0008897">
    <property type="term" value="F:holo-[acyl-carrier-protein] synthase activity"/>
    <property type="evidence" value="ECO:0007669"/>
    <property type="project" value="InterPro"/>
</dbReference>
<feature type="domain" description="4'-phosphopantetheinyl transferase N-terminal" evidence="4">
    <location>
        <begin position="15"/>
        <end position="97"/>
    </location>
</feature>
<protein>
    <submittedName>
        <fullName evidence="5">4'-phosphopantetheinyl transferase</fullName>
    </submittedName>
</protein>
<dbReference type="PANTHER" id="PTHR12215">
    <property type="entry name" value="PHOSPHOPANTETHEINE TRANSFERASE"/>
    <property type="match status" value="1"/>
</dbReference>
<dbReference type="Gene3D" id="3.90.470.20">
    <property type="entry name" value="4'-phosphopantetheinyl transferase domain"/>
    <property type="match status" value="2"/>
</dbReference>
<dbReference type="GO" id="GO:0005829">
    <property type="term" value="C:cytosol"/>
    <property type="evidence" value="ECO:0007669"/>
    <property type="project" value="TreeGrafter"/>
</dbReference>
<proteinExistence type="inferred from homology"/>
<dbReference type="Pfam" id="PF01648">
    <property type="entry name" value="ACPS"/>
    <property type="match status" value="1"/>
</dbReference>
<evidence type="ECO:0000313" key="5">
    <source>
        <dbReference type="EMBL" id="KZD29532.1"/>
    </source>
</evidence>
<dbReference type="InterPro" id="IPR008278">
    <property type="entry name" value="4-PPantetheinyl_Trfase_dom"/>
</dbReference>
<dbReference type="InterPro" id="IPR050559">
    <property type="entry name" value="P-Pant_transferase_sf"/>
</dbReference>
<feature type="domain" description="4'-phosphopantetheinyl transferase" evidence="3">
    <location>
        <begin position="104"/>
        <end position="206"/>
    </location>
</feature>
<comment type="caution">
    <text evidence="5">The sequence shown here is derived from an EMBL/GenBank/DDBJ whole genome shotgun (WGS) entry which is preliminary data.</text>
</comment>
<gene>
    <name evidence="5" type="ORF">B4082_4450</name>
</gene>
<dbReference type="Pfam" id="PF22624">
    <property type="entry name" value="AASDHPPT_N"/>
    <property type="match status" value="1"/>
</dbReference>
<dbReference type="GO" id="GO:0000287">
    <property type="term" value="F:magnesium ion binding"/>
    <property type="evidence" value="ECO:0007669"/>
    <property type="project" value="InterPro"/>
</dbReference>
<dbReference type="PATRIC" id="fig|1396.539.peg.3912"/>
<dbReference type="EMBL" id="LJKA01000065">
    <property type="protein sequence ID" value="KZD29532.1"/>
    <property type="molecule type" value="Genomic_DNA"/>
</dbReference>
<organism evidence="5 6">
    <name type="scientific">Bacillus cereus</name>
    <dbReference type="NCBI Taxonomy" id="1396"/>
    <lineage>
        <taxon>Bacteria</taxon>
        <taxon>Bacillati</taxon>
        <taxon>Bacillota</taxon>
        <taxon>Bacilli</taxon>
        <taxon>Bacillales</taxon>
        <taxon>Bacillaceae</taxon>
        <taxon>Bacillus</taxon>
        <taxon>Bacillus cereus group</taxon>
    </lineage>
</organism>
<dbReference type="RefSeq" id="WP_063224240.1">
    <property type="nucleotide sequence ID" value="NZ_JAEHBS010000020.1"/>
</dbReference>
<comment type="similarity">
    <text evidence="1">Belongs to the P-Pant transferase superfamily. Gsp/Sfp/HetI/AcpT family.</text>
</comment>
<dbReference type="AlphaFoldDB" id="A0A161RCU8"/>
<reference evidence="5 6" key="1">
    <citation type="submission" date="2015-09" db="EMBL/GenBank/DDBJ databases">
        <title>Bacillus cereus food isolates.</title>
        <authorList>
            <person name="Boekhorst J."/>
        </authorList>
    </citation>
    <scope>NUCLEOTIDE SEQUENCE [LARGE SCALE GENOMIC DNA]</scope>
    <source>
        <strain evidence="5 6">B4082</strain>
    </source>
</reference>
<keyword evidence="2 5" id="KW-0808">Transferase</keyword>
<accession>A0A161RCU8</accession>
<dbReference type="GO" id="GO:0019878">
    <property type="term" value="P:lysine biosynthetic process via aminoadipic acid"/>
    <property type="evidence" value="ECO:0007669"/>
    <property type="project" value="TreeGrafter"/>
</dbReference>
<evidence type="ECO:0000259" key="4">
    <source>
        <dbReference type="Pfam" id="PF22624"/>
    </source>
</evidence>
<dbReference type="SUPFAM" id="SSF56214">
    <property type="entry name" value="4'-phosphopantetheinyl transferase"/>
    <property type="match status" value="2"/>
</dbReference>
<evidence type="ECO:0000256" key="2">
    <source>
        <dbReference type="ARBA" id="ARBA00022679"/>
    </source>
</evidence>
<name>A0A161RCU8_BACCE</name>
<dbReference type="Proteomes" id="UP000076501">
    <property type="component" value="Unassembled WGS sequence"/>
</dbReference>
<dbReference type="InterPro" id="IPR037143">
    <property type="entry name" value="4-PPantetheinyl_Trfase_dom_sf"/>
</dbReference>
<evidence type="ECO:0000313" key="6">
    <source>
        <dbReference type="Proteomes" id="UP000076501"/>
    </source>
</evidence>
<evidence type="ECO:0000259" key="3">
    <source>
        <dbReference type="Pfam" id="PF01648"/>
    </source>
</evidence>